<name>A0AAD4H141_9FUNG</name>
<proteinExistence type="predicted"/>
<feature type="compositionally biased region" description="Acidic residues" evidence="1">
    <location>
        <begin position="694"/>
        <end position="717"/>
    </location>
</feature>
<protein>
    <submittedName>
        <fullName evidence="2">Uncharacterized protein</fullName>
    </submittedName>
</protein>
<dbReference type="EMBL" id="JAAAIL010002576">
    <property type="protein sequence ID" value="KAG0256160.1"/>
    <property type="molecule type" value="Genomic_DNA"/>
</dbReference>
<feature type="compositionally biased region" description="Pro residues" evidence="1">
    <location>
        <begin position="451"/>
        <end position="473"/>
    </location>
</feature>
<gene>
    <name evidence="2" type="ORF">BGZ95_005570</name>
</gene>
<feature type="region of interest" description="Disordered" evidence="1">
    <location>
        <begin position="691"/>
        <end position="717"/>
    </location>
</feature>
<accession>A0AAD4H141</accession>
<reference evidence="2" key="1">
    <citation type="journal article" date="2020" name="Fungal Divers.">
        <title>Resolving the Mortierellaceae phylogeny through synthesis of multi-gene phylogenetics and phylogenomics.</title>
        <authorList>
            <person name="Vandepol N."/>
            <person name="Liber J."/>
            <person name="Desiro A."/>
            <person name="Na H."/>
            <person name="Kennedy M."/>
            <person name="Barry K."/>
            <person name="Grigoriev I.V."/>
            <person name="Miller A.N."/>
            <person name="O'Donnell K."/>
            <person name="Stajich J.E."/>
            <person name="Bonito G."/>
        </authorList>
    </citation>
    <scope>NUCLEOTIDE SEQUENCE</scope>
    <source>
        <strain evidence="2">NRRL 28262</strain>
    </source>
</reference>
<feature type="region of interest" description="Disordered" evidence="1">
    <location>
        <begin position="449"/>
        <end position="473"/>
    </location>
</feature>
<keyword evidence="3" id="KW-1185">Reference proteome</keyword>
<dbReference type="AlphaFoldDB" id="A0AAD4H141"/>
<evidence type="ECO:0000313" key="3">
    <source>
        <dbReference type="Proteomes" id="UP001194580"/>
    </source>
</evidence>
<sequence>MTSPRLHLSSTTASTTSRGETVVTITTKDRRPSYTPATTATNTYPSKNNKQAPSLTTVQTTWPKLPEVVRICNLPEYYPDDSFGHNAKRNEKYARARLVALREHQQILVGFLGHLLTIEQHQRSEEQLFAASLDFPLMRNNSTLAVFSPAAKATTVTEATRASRTDSHLDPTAAMVVNESESPCECQKRHHRRLQKRDVAIRAYQRAILDVWQTDQNMCYWLSDLSFTGVGVPWNDRPTSGVSNPELERMGILQSKLMDYSTAANSFVHDGGSSTVGGHSNGEPLRRPVALPDSSTLGDLHTRCSLVSQPVSVQELTKSLPRSQLNWSSEQHTIPIIRINSPELLFKPLPKLLDMAGAGDVGTSVVFPALSYRSSFASTNSATSMTSTTDDATVVTAATAATGLSGTTASTANNKSDSRIMTSISGKILPIFSTPLLSDAMRELVTSSAPITPPPAVPAPKRPRPPTFPILLPPPPVRTRANVKIVSTAFFPSVPSPSASALYFSSQIRSSSPTTAAALTWNAADAKLSSSSSTSSTASSLAPIHEYNPVHRRQDVHPFDSVPISSASAKDLVVSGMKDLKTDDHSATQPEMALPAPIAAVAVTTTPAKKSTKAPLSNATTPQTIPPEYLEDDDINEIEASVVIGYHLQSLGKANEFLFQFNKESRRSFGVLKRFEVARQVFERRVLRLYAGDGEGDDGGSGDDEYGSEAEADNEQA</sequence>
<feature type="region of interest" description="Disordered" evidence="1">
    <location>
        <begin position="1"/>
        <end position="52"/>
    </location>
</feature>
<comment type="caution">
    <text evidence="2">The sequence shown here is derived from an EMBL/GenBank/DDBJ whole genome shotgun (WGS) entry which is preliminary data.</text>
</comment>
<organism evidence="2 3">
    <name type="scientific">Linnemannia exigua</name>
    <dbReference type="NCBI Taxonomy" id="604196"/>
    <lineage>
        <taxon>Eukaryota</taxon>
        <taxon>Fungi</taxon>
        <taxon>Fungi incertae sedis</taxon>
        <taxon>Mucoromycota</taxon>
        <taxon>Mortierellomycotina</taxon>
        <taxon>Mortierellomycetes</taxon>
        <taxon>Mortierellales</taxon>
        <taxon>Mortierellaceae</taxon>
        <taxon>Linnemannia</taxon>
    </lineage>
</organism>
<feature type="compositionally biased region" description="Low complexity" evidence="1">
    <location>
        <begin position="33"/>
        <end position="46"/>
    </location>
</feature>
<evidence type="ECO:0000256" key="1">
    <source>
        <dbReference type="SAM" id="MobiDB-lite"/>
    </source>
</evidence>
<dbReference type="Proteomes" id="UP001194580">
    <property type="component" value="Unassembled WGS sequence"/>
</dbReference>
<evidence type="ECO:0000313" key="2">
    <source>
        <dbReference type="EMBL" id="KAG0256160.1"/>
    </source>
</evidence>